<keyword evidence="1" id="KW-1185">Reference proteome</keyword>
<dbReference type="AlphaFoldDB" id="A0A914P1R4"/>
<name>A0A914P1R4_9BILA</name>
<evidence type="ECO:0000313" key="1">
    <source>
        <dbReference type="Proteomes" id="UP000887578"/>
    </source>
</evidence>
<evidence type="ECO:0000313" key="2">
    <source>
        <dbReference type="WBParaSite" id="PDA_v2.g11161.t1"/>
    </source>
</evidence>
<organism evidence="1 2">
    <name type="scientific">Panagrolaimus davidi</name>
    <dbReference type="NCBI Taxonomy" id="227884"/>
    <lineage>
        <taxon>Eukaryota</taxon>
        <taxon>Metazoa</taxon>
        <taxon>Ecdysozoa</taxon>
        <taxon>Nematoda</taxon>
        <taxon>Chromadorea</taxon>
        <taxon>Rhabditida</taxon>
        <taxon>Tylenchina</taxon>
        <taxon>Panagrolaimomorpha</taxon>
        <taxon>Panagrolaimoidea</taxon>
        <taxon>Panagrolaimidae</taxon>
        <taxon>Panagrolaimus</taxon>
    </lineage>
</organism>
<reference evidence="2" key="1">
    <citation type="submission" date="2022-11" db="UniProtKB">
        <authorList>
            <consortium name="WormBaseParasite"/>
        </authorList>
    </citation>
    <scope>IDENTIFICATION</scope>
</reference>
<dbReference type="Proteomes" id="UP000887578">
    <property type="component" value="Unplaced"/>
</dbReference>
<accession>A0A914P1R4</accession>
<protein>
    <submittedName>
        <fullName evidence="2">Uncharacterized protein</fullName>
    </submittedName>
</protein>
<proteinExistence type="predicted"/>
<sequence>MKVRISTLGFWDLSRAYSRWTHVSVYVSCSRYYNNDIDTEVRFDAGGYLVIRAPDAKHGSENYIDVYSYNGKRQKWYRCGEDGSATYY</sequence>
<dbReference type="WBParaSite" id="PDA_v2.g11161.t1">
    <property type="protein sequence ID" value="PDA_v2.g11161.t1"/>
    <property type="gene ID" value="PDA_v2.g11161"/>
</dbReference>